<evidence type="ECO:0000313" key="21">
    <source>
        <dbReference type="Proteomes" id="UP000094271"/>
    </source>
</evidence>
<comment type="catalytic activity">
    <reaction evidence="10">
        <text>malonyl-[ACP] + acetyl-CoA + H(+) = 3-oxobutanoyl-[ACP] + CO2 + CoA</text>
        <dbReference type="Rhea" id="RHEA:12080"/>
        <dbReference type="Rhea" id="RHEA-COMP:9623"/>
        <dbReference type="Rhea" id="RHEA-COMP:9625"/>
        <dbReference type="ChEBI" id="CHEBI:15378"/>
        <dbReference type="ChEBI" id="CHEBI:16526"/>
        <dbReference type="ChEBI" id="CHEBI:57287"/>
        <dbReference type="ChEBI" id="CHEBI:57288"/>
        <dbReference type="ChEBI" id="CHEBI:78449"/>
        <dbReference type="ChEBI" id="CHEBI:78450"/>
        <dbReference type="EC" id="2.3.1.180"/>
    </reaction>
    <physiologicalReaction direction="left-to-right" evidence="10">
        <dbReference type="Rhea" id="RHEA:12081"/>
    </physiologicalReaction>
</comment>
<evidence type="ECO:0000256" key="2">
    <source>
        <dbReference type="ARBA" id="ARBA00008642"/>
    </source>
</evidence>
<name>A0A1E3A2Y8_9FIRM</name>
<sequence>MKSRIIGTGSCLPAAKVTNDWLSTKMDTSDEWIVSRTGIRERRIAREETTTDMAEQAARLALEDAGIAPEDLDLILVGTITADHVTPSAACELQARLGAGNAMAFDINAACSGFLFALESADAFLGTGRFRNVLVLGAETLSRIMDWTDRSTCVLFGDGAGAAVVRREDVGILSFDHGCDGSKGDALICRNRGNNNLLVQSDTDLDYVHMDGQEVYKFAVKTVPASIGKALEKAGLQAEDIKYFFLHQANLRILQSVAKRLHISVDKFPVSLDHCGNISAGSVPILLDECNRKGYLEKGDKIVLCGFGAGLSWGTAVMEW</sequence>
<feature type="domain" description="Beta-ketoacyl-[acyl-carrier-protein] synthase III N-terminal" evidence="16">
    <location>
        <begin position="105"/>
        <end position="181"/>
    </location>
</feature>
<dbReference type="PANTHER" id="PTHR43091">
    <property type="entry name" value="3-OXOACYL-[ACYL-CARRIER-PROTEIN] SYNTHASE"/>
    <property type="match status" value="1"/>
</dbReference>
<comment type="catalytic activity">
    <reaction evidence="13">
        <text>3-methylbutanoyl-CoA + malonyl-[ACP] + H(+) = 5-methyl-3-oxohexanoyl-[ACP] + CO2 + CoA</text>
        <dbReference type="Rhea" id="RHEA:42272"/>
        <dbReference type="Rhea" id="RHEA-COMP:9623"/>
        <dbReference type="Rhea" id="RHEA-COMP:9941"/>
        <dbReference type="ChEBI" id="CHEBI:15378"/>
        <dbReference type="ChEBI" id="CHEBI:16526"/>
        <dbReference type="ChEBI" id="CHEBI:57287"/>
        <dbReference type="ChEBI" id="CHEBI:57345"/>
        <dbReference type="ChEBI" id="CHEBI:78449"/>
        <dbReference type="ChEBI" id="CHEBI:78822"/>
        <dbReference type="EC" id="2.3.1.300"/>
    </reaction>
    <physiologicalReaction direction="left-to-right" evidence="13">
        <dbReference type="Rhea" id="RHEA:42273"/>
    </physiologicalReaction>
</comment>
<dbReference type="PANTHER" id="PTHR43091:SF1">
    <property type="entry name" value="BETA-KETOACYL-[ACYL-CARRIER-PROTEIN] SYNTHASE III, CHLOROPLASTIC"/>
    <property type="match status" value="1"/>
</dbReference>
<dbReference type="InterPro" id="IPR016039">
    <property type="entry name" value="Thiolase-like"/>
</dbReference>
<dbReference type="Proteomes" id="UP000094869">
    <property type="component" value="Unassembled WGS sequence"/>
</dbReference>
<protein>
    <recommendedName>
        <fullName evidence="14">Beta-ketoacyl-[acyl-carrier-protein] synthase III</fullName>
        <shortName evidence="14">Beta-ketoacyl-ACP synthase III</shortName>
        <shortName evidence="14">KAS III</shortName>
        <ecNumber evidence="14">2.3.1.180</ecNumber>
    </recommendedName>
    <alternativeName>
        <fullName evidence="14">3-oxoacyl-[acyl-carrier-protein] synthase 3</fullName>
    </alternativeName>
    <alternativeName>
        <fullName evidence="14">3-oxoacyl-[acyl-carrier-protein] synthase III</fullName>
    </alternativeName>
</protein>
<evidence type="ECO:0000313" key="17">
    <source>
        <dbReference type="EMBL" id="ODM02576.1"/>
    </source>
</evidence>
<dbReference type="EMBL" id="MCGH01000004">
    <property type="protein sequence ID" value="ODM02576.1"/>
    <property type="molecule type" value="Genomic_DNA"/>
</dbReference>
<keyword evidence="5 14" id="KW-0276">Fatty acid metabolism</keyword>
<keyword evidence="14" id="KW-0963">Cytoplasm</keyword>
<dbReference type="InterPro" id="IPR004655">
    <property type="entry name" value="FabH"/>
</dbReference>
<dbReference type="EMBL" id="MEHA01000005">
    <property type="protein sequence ID" value="ODR53174.1"/>
    <property type="molecule type" value="Genomic_DNA"/>
</dbReference>
<keyword evidence="22" id="KW-1185">Reference proteome</keyword>
<dbReference type="UniPathway" id="UPA00094"/>
<keyword evidence="9 14" id="KW-0012">Acyltransferase</keyword>
<evidence type="ECO:0000256" key="8">
    <source>
        <dbReference type="ARBA" id="ARBA00023268"/>
    </source>
</evidence>
<dbReference type="Pfam" id="PF08541">
    <property type="entry name" value="ACP_syn_III_C"/>
    <property type="match status" value="1"/>
</dbReference>
<accession>A0A1E3A2Y8</accession>
<dbReference type="RefSeq" id="WP_009254849.1">
    <property type="nucleotide sequence ID" value="NZ_BAABXS010000002.1"/>
</dbReference>
<keyword evidence="4 14" id="KW-0808">Transferase</keyword>
<dbReference type="HAMAP" id="MF_01815">
    <property type="entry name" value="FabH"/>
    <property type="match status" value="1"/>
</dbReference>
<organism evidence="17 20">
    <name type="scientific">Eisenbergiella tayi</name>
    <dbReference type="NCBI Taxonomy" id="1432052"/>
    <lineage>
        <taxon>Bacteria</taxon>
        <taxon>Bacillati</taxon>
        <taxon>Bacillota</taxon>
        <taxon>Clostridia</taxon>
        <taxon>Lachnospirales</taxon>
        <taxon>Lachnospiraceae</taxon>
        <taxon>Eisenbergiella</taxon>
    </lineage>
</organism>
<evidence type="ECO:0000256" key="1">
    <source>
        <dbReference type="ARBA" id="ARBA00005194"/>
    </source>
</evidence>
<evidence type="ECO:0000256" key="9">
    <source>
        <dbReference type="ARBA" id="ARBA00023315"/>
    </source>
</evidence>
<comment type="function">
    <text evidence="14">Catalyzes the condensation reaction of fatty acid synthesis by the addition to an acyl acceptor of two carbons from malonyl-ACP. Catalyzes the first condensation reaction which initiates fatty acid synthesis and may therefore play a role in governing the total rate of fatty acid production. Possesses both acetoacetyl-ACP synthase and acetyl transacylase activities. Its substrate specificity determines the biosynthesis of branched-chain and/or straight-chain of fatty acids.</text>
</comment>
<evidence type="ECO:0000256" key="14">
    <source>
        <dbReference type="HAMAP-Rule" id="MF_01815"/>
    </source>
</evidence>
<dbReference type="CDD" id="cd00830">
    <property type="entry name" value="KAS_III"/>
    <property type="match status" value="1"/>
</dbReference>
<evidence type="ECO:0000256" key="3">
    <source>
        <dbReference type="ARBA" id="ARBA00022516"/>
    </source>
</evidence>
<dbReference type="GO" id="GO:0005737">
    <property type="term" value="C:cytoplasm"/>
    <property type="evidence" value="ECO:0007669"/>
    <property type="project" value="UniProtKB-SubCell"/>
</dbReference>
<evidence type="ECO:0000256" key="10">
    <source>
        <dbReference type="ARBA" id="ARBA00051096"/>
    </source>
</evidence>
<dbReference type="GO" id="GO:0004315">
    <property type="term" value="F:3-oxoacyl-[acyl-carrier-protein] synthase activity"/>
    <property type="evidence" value="ECO:0007669"/>
    <property type="project" value="InterPro"/>
</dbReference>
<evidence type="ECO:0000256" key="4">
    <source>
        <dbReference type="ARBA" id="ARBA00022679"/>
    </source>
</evidence>
<comment type="caution">
    <text evidence="17">The sequence shown here is derived from an EMBL/GenBank/DDBJ whole genome shotgun (WGS) entry which is preliminary data.</text>
</comment>
<evidence type="ECO:0000256" key="7">
    <source>
        <dbReference type="ARBA" id="ARBA00023160"/>
    </source>
</evidence>
<dbReference type="OrthoDB" id="9815506at2"/>
<keyword evidence="6 14" id="KW-0443">Lipid metabolism</keyword>
<comment type="subunit">
    <text evidence="14">Homodimer.</text>
</comment>
<feature type="active site" evidence="14">
    <location>
        <position position="247"/>
    </location>
</feature>
<reference evidence="19 22" key="2">
    <citation type="submission" date="2016-08" db="EMBL/GenBank/DDBJ databases">
        <title>Characterization of Isolates of Eisenbergiella tayi Derived from Blood Cultures, Using Whole Genome Sequencing.</title>
        <authorList>
            <person name="Bernier A.-M."/>
            <person name="Burdz T."/>
            <person name="Wiebe D."/>
            <person name="Bernard K."/>
        </authorList>
    </citation>
    <scope>NUCLEOTIDE SEQUENCE [LARGE SCALE GENOMIC DNA]</scope>
    <source>
        <strain evidence="19 22">NML120146</strain>
    </source>
</reference>
<dbReference type="NCBIfam" id="TIGR00747">
    <property type="entry name" value="fabH"/>
    <property type="match status" value="1"/>
</dbReference>
<dbReference type="EMBL" id="MEHD01000024">
    <property type="protein sequence ID" value="ODR55595.1"/>
    <property type="molecule type" value="Genomic_DNA"/>
</dbReference>
<dbReference type="Proteomes" id="UP000094067">
    <property type="component" value="Unassembled WGS sequence"/>
</dbReference>
<keyword evidence="3 14" id="KW-0444">Lipid biosynthesis</keyword>
<dbReference type="EC" id="2.3.1.180" evidence="14"/>
<evidence type="ECO:0000313" key="22">
    <source>
        <dbReference type="Proteomes" id="UP000094869"/>
    </source>
</evidence>
<dbReference type="InterPro" id="IPR013751">
    <property type="entry name" value="ACP_syn_III_N"/>
</dbReference>
<comment type="pathway">
    <text evidence="1 14">Lipid metabolism; fatty acid biosynthesis.</text>
</comment>
<dbReference type="GO" id="GO:0033818">
    <property type="term" value="F:beta-ketoacyl-acyl-carrier-protein synthase III activity"/>
    <property type="evidence" value="ECO:0007669"/>
    <property type="project" value="UniProtKB-UniRule"/>
</dbReference>
<comment type="subcellular location">
    <subcellularLocation>
        <location evidence="14">Cytoplasm</location>
    </subcellularLocation>
</comment>
<feature type="domain" description="Beta-ketoacyl-[acyl-carrier-protein] synthase III C-terminal" evidence="15">
    <location>
        <begin position="231"/>
        <end position="320"/>
    </location>
</feature>
<evidence type="ECO:0000259" key="15">
    <source>
        <dbReference type="Pfam" id="PF08541"/>
    </source>
</evidence>
<feature type="region of interest" description="ACP-binding" evidence="14">
    <location>
        <begin position="248"/>
        <end position="252"/>
    </location>
</feature>
<dbReference type="Gene3D" id="3.40.47.10">
    <property type="match status" value="1"/>
</dbReference>
<reference evidence="18 21" key="3">
    <citation type="submission" date="2016-08" db="EMBL/GenBank/DDBJ databases">
        <authorList>
            <person name="Seilhamer J.J."/>
        </authorList>
    </citation>
    <scope>NUCLEOTIDE SEQUENCE [LARGE SCALE GENOMIC DNA]</scope>
    <source>
        <strain evidence="18 21">NML150140-1</strain>
    </source>
</reference>
<dbReference type="Pfam" id="PF08545">
    <property type="entry name" value="ACP_syn_III"/>
    <property type="match status" value="1"/>
</dbReference>
<evidence type="ECO:0000259" key="16">
    <source>
        <dbReference type="Pfam" id="PF08545"/>
    </source>
</evidence>
<evidence type="ECO:0000313" key="19">
    <source>
        <dbReference type="EMBL" id="ODR55595.1"/>
    </source>
</evidence>
<dbReference type="GO" id="GO:0006633">
    <property type="term" value="P:fatty acid biosynthetic process"/>
    <property type="evidence" value="ECO:0007669"/>
    <property type="project" value="UniProtKB-UniRule"/>
</dbReference>
<dbReference type="AlphaFoldDB" id="A0A1E3A2Y8"/>
<evidence type="ECO:0000256" key="13">
    <source>
        <dbReference type="ARBA" id="ARBA00052985"/>
    </source>
</evidence>
<comment type="catalytic activity">
    <reaction evidence="11">
        <text>(2S)-2-methylbutanoyl-CoA + malonyl-[ACP] + H(+) = (4S)-4-methyl-3-oxohexanoyl-[ACP] + CO2 + CoA</text>
        <dbReference type="Rhea" id="RHEA:42276"/>
        <dbReference type="Rhea" id="RHEA-COMP:9623"/>
        <dbReference type="Rhea" id="RHEA-COMP:17148"/>
        <dbReference type="ChEBI" id="CHEBI:15378"/>
        <dbReference type="ChEBI" id="CHEBI:16526"/>
        <dbReference type="ChEBI" id="CHEBI:57287"/>
        <dbReference type="ChEBI" id="CHEBI:78449"/>
        <dbReference type="ChEBI" id="CHEBI:88166"/>
        <dbReference type="ChEBI" id="CHEBI:167462"/>
        <dbReference type="EC" id="2.3.1.300"/>
    </reaction>
    <physiologicalReaction direction="left-to-right" evidence="11">
        <dbReference type="Rhea" id="RHEA:42277"/>
    </physiologicalReaction>
</comment>
<keyword evidence="7 14" id="KW-0275">Fatty acid biosynthesis</keyword>
<dbReference type="PATRIC" id="fig|1432052.4.peg.6374"/>
<dbReference type="InterPro" id="IPR013747">
    <property type="entry name" value="ACP_syn_III_C"/>
</dbReference>
<evidence type="ECO:0000256" key="5">
    <source>
        <dbReference type="ARBA" id="ARBA00022832"/>
    </source>
</evidence>
<feature type="active site" evidence="14">
    <location>
        <position position="111"/>
    </location>
</feature>
<evidence type="ECO:0000256" key="11">
    <source>
        <dbReference type="ARBA" id="ARBA00052407"/>
    </source>
</evidence>
<comment type="domain">
    <text evidence="14">The last Arg residue of the ACP-binding site is essential for the weak association between ACP/AcpP and FabH.</text>
</comment>
<evidence type="ECO:0000256" key="12">
    <source>
        <dbReference type="ARBA" id="ARBA00052467"/>
    </source>
</evidence>
<comment type="catalytic activity">
    <reaction evidence="12">
        <text>2-methylpropanoyl-CoA + malonyl-[ACP] + H(+) = 4-methyl-3-oxopentanoyl-[ACP] + CO2 + CoA</text>
        <dbReference type="Rhea" id="RHEA:42268"/>
        <dbReference type="Rhea" id="RHEA-COMP:9623"/>
        <dbReference type="Rhea" id="RHEA-COMP:9940"/>
        <dbReference type="ChEBI" id="CHEBI:15378"/>
        <dbReference type="ChEBI" id="CHEBI:16526"/>
        <dbReference type="ChEBI" id="CHEBI:57287"/>
        <dbReference type="ChEBI" id="CHEBI:57338"/>
        <dbReference type="ChEBI" id="CHEBI:78449"/>
        <dbReference type="ChEBI" id="CHEBI:78820"/>
        <dbReference type="EC" id="2.3.1.300"/>
    </reaction>
    <physiologicalReaction direction="left-to-right" evidence="12">
        <dbReference type="Rhea" id="RHEA:42269"/>
    </physiologicalReaction>
</comment>
<dbReference type="NCBIfam" id="NF006829">
    <property type="entry name" value="PRK09352.1"/>
    <property type="match status" value="1"/>
</dbReference>
<comment type="similarity">
    <text evidence="2 14">Belongs to the thiolase-like superfamily. FabH family.</text>
</comment>
<proteinExistence type="inferred from homology"/>
<gene>
    <name evidence="14 17" type="primary">fabH</name>
    <name evidence="18" type="ORF">BEI59_08590</name>
    <name evidence="17" type="ORF">BEI61_05738</name>
    <name evidence="19" type="ORF">BEI63_15160</name>
</gene>
<dbReference type="Proteomes" id="UP000094271">
    <property type="component" value="Unassembled WGS sequence"/>
</dbReference>
<evidence type="ECO:0000313" key="18">
    <source>
        <dbReference type="EMBL" id="ODR53174.1"/>
    </source>
</evidence>
<feature type="active site" evidence="14">
    <location>
        <position position="277"/>
    </location>
</feature>
<dbReference type="SUPFAM" id="SSF53901">
    <property type="entry name" value="Thiolase-like"/>
    <property type="match status" value="1"/>
</dbReference>
<reference evidence="17 20" key="1">
    <citation type="submission" date="2016-07" db="EMBL/GenBank/DDBJ databases">
        <title>Characterization of isolates of Eisenbergiella tayi derived from blood cultures, using whole genome sequencing.</title>
        <authorList>
            <person name="Burdz T."/>
            <person name="Wiebe D."/>
            <person name="Huynh C."/>
            <person name="Bernard K."/>
        </authorList>
    </citation>
    <scope>NUCLEOTIDE SEQUENCE [LARGE SCALE GENOMIC DNA]</scope>
    <source>
        <strain evidence="17 20">NML 110608</strain>
    </source>
</reference>
<dbReference type="FunFam" id="3.40.47.10:FF:000004">
    <property type="entry name" value="3-oxoacyl-[acyl-carrier-protein] synthase 3"/>
    <property type="match status" value="1"/>
</dbReference>
<evidence type="ECO:0000313" key="20">
    <source>
        <dbReference type="Proteomes" id="UP000094067"/>
    </source>
</evidence>
<evidence type="ECO:0000256" key="6">
    <source>
        <dbReference type="ARBA" id="ARBA00023098"/>
    </source>
</evidence>
<keyword evidence="8 14" id="KW-0511">Multifunctional enzyme</keyword>